<protein>
    <recommendedName>
        <fullName evidence="3">SapC family protein</fullName>
    </recommendedName>
</protein>
<organism evidence="1 2">
    <name type="scientific">Candidatus Thermodesulfobacterium syntrophicum</name>
    <dbReference type="NCBI Taxonomy" id="3060442"/>
    <lineage>
        <taxon>Bacteria</taxon>
        <taxon>Pseudomonadati</taxon>
        <taxon>Thermodesulfobacteriota</taxon>
        <taxon>Thermodesulfobacteria</taxon>
        <taxon>Thermodesulfobacteriales</taxon>
        <taxon>Thermodesulfobacteriaceae</taxon>
        <taxon>Thermodesulfobacterium</taxon>
    </lineage>
</organism>
<name>A0AAE3P5B2_9BACT</name>
<dbReference type="AlphaFoldDB" id="A0AAE3P5B2"/>
<evidence type="ECO:0008006" key="3">
    <source>
        <dbReference type="Google" id="ProtNLM"/>
    </source>
</evidence>
<dbReference type="EMBL" id="JAPHEG010000005">
    <property type="protein sequence ID" value="MDF2954020.1"/>
    <property type="molecule type" value="Genomic_DNA"/>
</dbReference>
<dbReference type="Proteomes" id="UP001144110">
    <property type="component" value="Unassembled WGS sequence"/>
</dbReference>
<evidence type="ECO:0000313" key="1">
    <source>
        <dbReference type="EMBL" id="MDF2954020.1"/>
    </source>
</evidence>
<evidence type="ECO:0000313" key="2">
    <source>
        <dbReference type="Proteomes" id="UP001144110"/>
    </source>
</evidence>
<proteinExistence type="predicted"/>
<sequence length="232" mass="26987">MLAPFKAFKSPTILDVETHKDLKIAKPYDYSFMQDVETVPLTFSELLSCSMYYPVMFGIFEEEIFPFAVLGINGKNVYLNEDGFFKVDVIPKAVQVYPFGVIRQKREDEMDWVVIVDEECKKEEGEVLFEEDGSESVYFKSVKSELSELALDFQKVYEFCREIYNSGCLKPIDFEVSTKYGKARFKNVLIGNIDVLSKFQPEKLYYLNTAGYLPIIYSIYFSVRNFKLFDLI</sequence>
<gene>
    <name evidence="1" type="ORF">OD816_001265</name>
</gene>
<comment type="caution">
    <text evidence="1">The sequence shown here is derived from an EMBL/GenBank/DDBJ whole genome shotgun (WGS) entry which is preliminary data.</text>
</comment>
<accession>A0AAE3P5B2</accession>
<dbReference type="InterPro" id="IPR010836">
    <property type="entry name" value="SapC"/>
</dbReference>
<dbReference type="Pfam" id="PF07277">
    <property type="entry name" value="SapC"/>
    <property type="match status" value="1"/>
</dbReference>
<reference evidence="1" key="1">
    <citation type="submission" date="2022-11" db="EMBL/GenBank/DDBJ databases">
        <title>Candidatus Alkanophaga archaea from heated hydrothermal vent sediment oxidize petroleum alkanes.</title>
        <authorList>
            <person name="Zehnle H."/>
            <person name="Laso-Perez R."/>
            <person name="Lipp J."/>
            <person name="Teske A."/>
            <person name="Wegener G."/>
        </authorList>
    </citation>
    <scope>NUCLEOTIDE SEQUENCE</scope>
    <source>
        <strain evidence="1">MCA70</strain>
    </source>
</reference>